<keyword evidence="10 17" id="KW-0418">Kinase</keyword>
<evidence type="ECO:0000256" key="16">
    <source>
        <dbReference type="ARBA" id="ARBA00049141"/>
    </source>
</evidence>
<evidence type="ECO:0000256" key="4">
    <source>
        <dbReference type="ARBA" id="ARBA00009302"/>
    </source>
</evidence>
<keyword evidence="6 17" id="KW-0028">Amino-acid biosynthesis</keyword>
<comment type="similarity">
    <text evidence="4 17">In the N-terminal section; belongs to the glutamate 5-kinase family.</text>
</comment>
<dbReference type="Gene3D" id="3.40.309.10">
    <property type="entry name" value="Aldehyde Dehydrogenase, Chain A, domain 2"/>
    <property type="match status" value="1"/>
</dbReference>
<dbReference type="GO" id="GO:0005524">
    <property type="term" value="F:ATP binding"/>
    <property type="evidence" value="ECO:0007669"/>
    <property type="project" value="UniProtKB-UniRule"/>
</dbReference>
<dbReference type="HAMAP" id="MF_00412">
    <property type="entry name" value="ProA"/>
    <property type="match status" value="1"/>
</dbReference>
<dbReference type="EMBL" id="JAODUP010000833">
    <property type="protein sequence ID" value="KAK2143543.1"/>
    <property type="molecule type" value="Genomic_DNA"/>
</dbReference>
<dbReference type="GO" id="GO:0004349">
    <property type="term" value="F:glutamate 5-kinase activity"/>
    <property type="evidence" value="ECO:0007669"/>
    <property type="project" value="UniProtKB-UniRule"/>
</dbReference>
<accession>A0AAD9MTH1</accession>
<dbReference type="InterPro" id="IPR001048">
    <property type="entry name" value="Asp/Glu/Uridylate_kinase"/>
</dbReference>
<dbReference type="InterPro" id="IPR016163">
    <property type="entry name" value="Ald_DH_C"/>
</dbReference>
<comment type="catalytic activity">
    <reaction evidence="16 17">
        <text>L-glutamate + ATP = L-glutamyl 5-phosphate + ADP</text>
        <dbReference type="Rhea" id="RHEA:14877"/>
        <dbReference type="ChEBI" id="CHEBI:29985"/>
        <dbReference type="ChEBI" id="CHEBI:30616"/>
        <dbReference type="ChEBI" id="CHEBI:58274"/>
        <dbReference type="ChEBI" id="CHEBI:456216"/>
        <dbReference type="EC" id="2.7.2.11"/>
    </reaction>
</comment>
<dbReference type="FunFam" id="3.40.1160.10:FF:000006">
    <property type="entry name" value="Glutamate 5-kinase"/>
    <property type="match status" value="1"/>
</dbReference>
<evidence type="ECO:0000259" key="18">
    <source>
        <dbReference type="Pfam" id="PF00171"/>
    </source>
</evidence>
<gene>
    <name evidence="20" type="ORF">LSH36_833g00005</name>
</gene>
<dbReference type="GO" id="GO:0055129">
    <property type="term" value="P:L-proline biosynthetic process"/>
    <property type="evidence" value="ECO:0007669"/>
    <property type="project" value="UniProtKB-UniRule"/>
</dbReference>
<comment type="caution">
    <text evidence="20">The sequence shown here is derived from an EMBL/GenBank/DDBJ whole genome shotgun (WGS) entry which is preliminary data.</text>
</comment>
<evidence type="ECO:0000256" key="1">
    <source>
        <dbReference type="ARBA" id="ARBA00004985"/>
    </source>
</evidence>
<comment type="pathway">
    <text evidence="2 17">Amino-acid biosynthesis; L-proline biosynthesis; L-glutamate 5-semialdehyde from L-glutamate: step 1/2.</text>
</comment>
<proteinExistence type="inferred from homology"/>
<evidence type="ECO:0000256" key="9">
    <source>
        <dbReference type="ARBA" id="ARBA00022741"/>
    </source>
</evidence>
<dbReference type="Gene3D" id="3.40.1160.10">
    <property type="entry name" value="Acetylglutamate kinase-like"/>
    <property type="match status" value="1"/>
</dbReference>
<dbReference type="SUPFAM" id="SSF53633">
    <property type="entry name" value="Carbamate kinase-like"/>
    <property type="match status" value="1"/>
</dbReference>
<dbReference type="Pfam" id="PF00696">
    <property type="entry name" value="AA_kinase"/>
    <property type="match status" value="1"/>
</dbReference>
<reference evidence="20" key="1">
    <citation type="journal article" date="2023" name="Mol. Biol. Evol.">
        <title>Third-Generation Sequencing Reveals the Adaptive Role of the Epigenome in Three Deep-Sea Polychaetes.</title>
        <authorList>
            <person name="Perez M."/>
            <person name="Aroh O."/>
            <person name="Sun Y."/>
            <person name="Lan Y."/>
            <person name="Juniper S.K."/>
            <person name="Young C.R."/>
            <person name="Angers B."/>
            <person name="Qian P.Y."/>
        </authorList>
    </citation>
    <scope>NUCLEOTIDE SEQUENCE</scope>
    <source>
        <strain evidence="20">P08H-3</strain>
    </source>
</reference>
<comment type="catalytic activity">
    <reaction evidence="15 17">
        <text>L-glutamate 5-semialdehyde + phosphate + NADP(+) = L-glutamyl 5-phosphate + NADPH + H(+)</text>
        <dbReference type="Rhea" id="RHEA:19541"/>
        <dbReference type="ChEBI" id="CHEBI:15378"/>
        <dbReference type="ChEBI" id="CHEBI:43474"/>
        <dbReference type="ChEBI" id="CHEBI:57783"/>
        <dbReference type="ChEBI" id="CHEBI:58066"/>
        <dbReference type="ChEBI" id="CHEBI:58274"/>
        <dbReference type="ChEBI" id="CHEBI:58349"/>
        <dbReference type="EC" id="1.2.1.41"/>
    </reaction>
</comment>
<evidence type="ECO:0000313" key="20">
    <source>
        <dbReference type="EMBL" id="KAK2143543.1"/>
    </source>
</evidence>
<evidence type="ECO:0000256" key="8">
    <source>
        <dbReference type="ARBA" id="ARBA00022679"/>
    </source>
</evidence>
<evidence type="ECO:0000256" key="12">
    <source>
        <dbReference type="ARBA" id="ARBA00022857"/>
    </source>
</evidence>
<keyword evidence="11 17" id="KW-0067">ATP-binding</keyword>
<keyword evidence="7 17" id="KW-0641">Proline biosynthesis</keyword>
<dbReference type="EC" id="2.7.2.11" evidence="17"/>
<dbReference type="PIRSF" id="PIRSF036429">
    <property type="entry name" value="P5C_syn"/>
    <property type="match status" value="1"/>
</dbReference>
<dbReference type="SUPFAM" id="SSF53720">
    <property type="entry name" value="ALDH-like"/>
    <property type="match status" value="1"/>
</dbReference>
<protein>
    <recommendedName>
        <fullName evidence="17">Delta-1-pyrroline-5-carboxylate synthase</fullName>
    </recommendedName>
    <domain>
        <recommendedName>
            <fullName evidence="17">Glutamate 5-kinase</fullName>
            <shortName evidence="17">GK</shortName>
            <ecNumber evidence="17">2.7.2.11</ecNumber>
        </recommendedName>
        <alternativeName>
            <fullName evidence="17">Gamma-glutamyl kinase</fullName>
        </alternativeName>
    </domain>
    <domain>
        <recommendedName>
            <fullName evidence="17">Gamma-glutamyl phosphate reductase</fullName>
            <shortName evidence="17">GPR</shortName>
            <ecNumber evidence="17">1.2.1.41</ecNumber>
        </recommendedName>
        <alternativeName>
            <fullName evidence="17">Glutamate-5-semialdehyde dehydrogenase</fullName>
        </alternativeName>
        <alternativeName>
            <fullName evidence="17">Glutamyl-gamma-semialdehyde dehydrogenase</fullName>
        </alternativeName>
    </domain>
</protein>
<dbReference type="PANTHER" id="PTHR11063:SF8">
    <property type="entry name" value="DELTA-1-PYRROLINE-5-CARBOXYLATE SYNTHASE"/>
    <property type="match status" value="1"/>
</dbReference>
<evidence type="ECO:0000256" key="14">
    <source>
        <dbReference type="ARBA" id="ARBA00023268"/>
    </source>
</evidence>
<dbReference type="EC" id="1.2.1.41" evidence="17"/>
<dbReference type="Gene3D" id="3.40.605.10">
    <property type="entry name" value="Aldehyde Dehydrogenase, Chain A, domain 1"/>
    <property type="match status" value="1"/>
</dbReference>
<sequence>MAHVPIYVGGVCTRSILYKTWTTLVCAQSSAALNVIKKNALSTSPLVHKAVNSRAELQLARRIIIKVGSAVITREEECGLGLSQLAHIVEQVAQLQLKGHEVILVTSGAVAFGKQKLQYQKSLTFGIRPTPGIENTETMVLPARACAAVGQGGLMALYSALFSQYGLRASQILVTKPDFYNESSRANLRSTLNELLHLNVIPIVNANDPLAPPPALDVDLAGVTSVKDNDSLASRLAVEISADLLIMLSDVEGFYRCQPSLRGSQLVHTYDPHEEGIDVTLGDKSRICVESMNSKVRAGSWALENDVSVVVANGYRENVILQIIRGRKIGTFFTKGKPVGTSPEQQAINARHGARDLQKLSPAERCDIINNLADLLTENQSDILAQNKRDLNEARNSGLSASLTSRLVLSPKKLKTLAEGLRQIANTSHHNLDRVLRRTRLASGLVLKQVTVPIGVLLVIFESRPDCLPQVAALAISTGNGLLLKGGKEAYFSNKILHDLVGDALEPHVPRETIALVSRHEDVEDLLQLNKHIDLVIPRGSPQLVREIQSKSIHIPVLGHSESVCHVYVDEQCDHEKALKIVLDSKCEYPAASNSLETLLIHKSHLANKFFDEVVEMLEKNKVKIYAGAQLLKCLKFGPPPAKDLSTEYGELACTIEVMEDVVSAIVHINTYGSAHTDCIVTENANNALLFQQSLDSACVFVNASTRFSDGYRFGLGAEVGISTSHIHARGPVGVDGLLTSKWILEGSGDTVQEFNDGQKQFIHEPLPLDE</sequence>
<evidence type="ECO:0000256" key="15">
    <source>
        <dbReference type="ARBA" id="ARBA00049024"/>
    </source>
</evidence>
<dbReference type="GO" id="GO:0005739">
    <property type="term" value="C:mitochondrion"/>
    <property type="evidence" value="ECO:0007669"/>
    <property type="project" value="UniProtKB-UniRule"/>
</dbReference>
<keyword evidence="12 17" id="KW-0521">NADP</keyword>
<keyword evidence="5" id="KW-0963">Cytoplasm</keyword>
<evidence type="ECO:0000256" key="11">
    <source>
        <dbReference type="ARBA" id="ARBA00022840"/>
    </source>
</evidence>
<dbReference type="InterPro" id="IPR016162">
    <property type="entry name" value="Ald_DH_N"/>
</dbReference>
<dbReference type="InterPro" id="IPR000965">
    <property type="entry name" value="GPR_dom"/>
</dbReference>
<evidence type="ECO:0000256" key="3">
    <source>
        <dbReference type="ARBA" id="ARBA00006300"/>
    </source>
</evidence>
<dbReference type="PANTHER" id="PTHR11063">
    <property type="entry name" value="GLUTAMATE SEMIALDEHYDE DEHYDROGENASE"/>
    <property type="match status" value="1"/>
</dbReference>
<evidence type="ECO:0000256" key="10">
    <source>
        <dbReference type="ARBA" id="ARBA00022777"/>
    </source>
</evidence>
<dbReference type="AlphaFoldDB" id="A0AAD9MTH1"/>
<dbReference type="Proteomes" id="UP001208570">
    <property type="component" value="Unassembled WGS sequence"/>
</dbReference>
<evidence type="ECO:0000256" key="17">
    <source>
        <dbReference type="PIRNR" id="PIRNR036429"/>
    </source>
</evidence>
<dbReference type="InterPro" id="IPR001057">
    <property type="entry name" value="Glu/AcGlu_kinase"/>
</dbReference>
<comment type="similarity">
    <text evidence="3 17">In the C-terminal section; belongs to the gamma-glutamyl phosphate reductase family.</text>
</comment>
<keyword evidence="13 17" id="KW-0560">Oxidoreductase</keyword>
<keyword evidence="8 17" id="KW-0808">Transferase</keyword>
<dbReference type="NCBIfam" id="TIGR00407">
    <property type="entry name" value="proA"/>
    <property type="match status" value="1"/>
</dbReference>
<dbReference type="InterPro" id="IPR005766">
    <property type="entry name" value="P5_carboxy_syn"/>
</dbReference>
<feature type="domain" description="Aspartate/glutamate/uridylate kinase" evidence="19">
    <location>
        <begin position="62"/>
        <end position="313"/>
    </location>
</feature>
<name>A0AAD9MTH1_9ANNE</name>
<keyword evidence="14" id="KW-0511">Multifunctional enzyme</keyword>
<dbReference type="InterPro" id="IPR016161">
    <property type="entry name" value="Ald_DH/histidinol_DH"/>
</dbReference>
<keyword evidence="21" id="KW-1185">Reference proteome</keyword>
<evidence type="ECO:0000313" key="21">
    <source>
        <dbReference type="Proteomes" id="UP001208570"/>
    </source>
</evidence>
<keyword evidence="9 17" id="KW-0547">Nucleotide-binding</keyword>
<evidence type="ECO:0000256" key="13">
    <source>
        <dbReference type="ARBA" id="ARBA00023002"/>
    </source>
</evidence>
<evidence type="ECO:0000256" key="2">
    <source>
        <dbReference type="ARBA" id="ARBA00005185"/>
    </source>
</evidence>
<dbReference type="InterPro" id="IPR036393">
    <property type="entry name" value="AceGlu_kinase-like_sf"/>
</dbReference>
<dbReference type="Pfam" id="PF00171">
    <property type="entry name" value="Aldedh"/>
    <property type="match status" value="1"/>
</dbReference>
<dbReference type="NCBIfam" id="TIGR01092">
    <property type="entry name" value="P5CS"/>
    <property type="match status" value="1"/>
</dbReference>
<evidence type="ECO:0000256" key="6">
    <source>
        <dbReference type="ARBA" id="ARBA00022605"/>
    </source>
</evidence>
<comment type="pathway">
    <text evidence="1 17">Amino-acid biosynthesis; L-proline biosynthesis; L-glutamate 5-semialdehyde from L-glutamate: step 2/2.</text>
</comment>
<dbReference type="InterPro" id="IPR015590">
    <property type="entry name" value="Aldehyde_DH_dom"/>
</dbReference>
<feature type="domain" description="Aldehyde dehydrogenase" evidence="18">
    <location>
        <begin position="349"/>
        <end position="623"/>
    </location>
</feature>
<evidence type="ECO:0000256" key="5">
    <source>
        <dbReference type="ARBA" id="ARBA00022490"/>
    </source>
</evidence>
<dbReference type="CDD" id="cd07079">
    <property type="entry name" value="ALDH_F18-19_ProA-GPR"/>
    <property type="match status" value="1"/>
</dbReference>
<dbReference type="GO" id="GO:0004350">
    <property type="term" value="F:glutamate-5-semialdehyde dehydrogenase activity"/>
    <property type="evidence" value="ECO:0007669"/>
    <property type="project" value="UniProtKB-UniRule"/>
</dbReference>
<organism evidence="20 21">
    <name type="scientific">Paralvinella palmiformis</name>
    <dbReference type="NCBI Taxonomy" id="53620"/>
    <lineage>
        <taxon>Eukaryota</taxon>
        <taxon>Metazoa</taxon>
        <taxon>Spiralia</taxon>
        <taxon>Lophotrochozoa</taxon>
        <taxon>Annelida</taxon>
        <taxon>Polychaeta</taxon>
        <taxon>Sedentaria</taxon>
        <taxon>Canalipalpata</taxon>
        <taxon>Terebellida</taxon>
        <taxon>Terebelliformia</taxon>
        <taxon>Alvinellidae</taxon>
        <taxon>Paralvinella</taxon>
    </lineage>
</organism>
<evidence type="ECO:0000256" key="7">
    <source>
        <dbReference type="ARBA" id="ARBA00022650"/>
    </source>
</evidence>
<evidence type="ECO:0000259" key="19">
    <source>
        <dbReference type="Pfam" id="PF00696"/>
    </source>
</evidence>
<dbReference type="PRINTS" id="PR00474">
    <property type="entry name" value="GLU5KINASE"/>
</dbReference>
<dbReference type="NCBIfam" id="NF001221">
    <property type="entry name" value="PRK00197.1"/>
    <property type="match status" value="1"/>
</dbReference>